<keyword evidence="2" id="KW-1185">Reference proteome</keyword>
<evidence type="ECO:0000313" key="2">
    <source>
        <dbReference type="Proteomes" id="UP000649617"/>
    </source>
</evidence>
<sequence length="130" mass="14302">CYFAKHHHTSQEADDVGMAAADVGEKFNAQLLGCVADPKRGSENTCTEDTRVDKQRAAFPLVVPDWQGGVHAELLLRLIRSDGPQWLPSEVEPLALRRGAPMVSDVLVHLSGELEDDQREELVEQSVNSV</sequence>
<feature type="non-terminal residue" evidence="1">
    <location>
        <position position="1"/>
    </location>
</feature>
<accession>A0A812W3A8</accession>
<dbReference type="Proteomes" id="UP000649617">
    <property type="component" value="Unassembled WGS sequence"/>
</dbReference>
<organism evidence="1 2">
    <name type="scientific">Symbiodinium pilosum</name>
    <name type="common">Dinoflagellate</name>
    <dbReference type="NCBI Taxonomy" id="2952"/>
    <lineage>
        <taxon>Eukaryota</taxon>
        <taxon>Sar</taxon>
        <taxon>Alveolata</taxon>
        <taxon>Dinophyceae</taxon>
        <taxon>Suessiales</taxon>
        <taxon>Symbiodiniaceae</taxon>
        <taxon>Symbiodinium</taxon>
    </lineage>
</organism>
<proteinExistence type="predicted"/>
<reference evidence="1" key="1">
    <citation type="submission" date="2021-02" db="EMBL/GenBank/DDBJ databases">
        <authorList>
            <person name="Dougan E. K."/>
            <person name="Rhodes N."/>
            <person name="Thang M."/>
            <person name="Chan C."/>
        </authorList>
    </citation>
    <scope>NUCLEOTIDE SEQUENCE</scope>
</reference>
<comment type="caution">
    <text evidence="1">The sequence shown here is derived from an EMBL/GenBank/DDBJ whole genome shotgun (WGS) entry which is preliminary data.</text>
</comment>
<dbReference type="AlphaFoldDB" id="A0A812W3A8"/>
<dbReference type="EMBL" id="CAJNIZ010043260">
    <property type="protein sequence ID" value="CAE7655846.1"/>
    <property type="molecule type" value="Genomic_DNA"/>
</dbReference>
<protein>
    <submittedName>
        <fullName evidence="1">InlA protein</fullName>
    </submittedName>
</protein>
<name>A0A812W3A8_SYMPI</name>
<gene>
    <name evidence="1" type="primary">inlA</name>
    <name evidence="1" type="ORF">SPIL2461_LOCUS17620</name>
</gene>
<evidence type="ECO:0000313" key="1">
    <source>
        <dbReference type="EMBL" id="CAE7655846.1"/>
    </source>
</evidence>